<dbReference type="InterPro" id="IPR050155">
    <property type="entry name" value="HAD-like_hydrolase_sf"/>
</dbReference>
<dbReference type="PANTHER" id="PTHR43434">
    <property type="entry name" value="PHOSPHOGLYCOLATE PHOSPHATASE"/>
    <property type="match status" value="1"/>
</dbReference>
<dbReference type="NCBIfam" id="TIGR01509">
    <property type="entry name" value="HAD-SF-IA-v3"/>
    <property type="match status" value="1"/>
</dbReference>
<dbReference type="SUPFAM" id="SSF56784">
    <property type="entry name" value="HAD-like"/>
    <property type="match status" value="1"/>
</dbReference>
<dbReference type="InterPro" id="IPR006439">
    <property type="entry name" value="HAD-SF_hydro_IA"/>
</dbReference>
<dbReference type="GO" id="GO:0005829">
    <property type="term" value="C:cytosol"/>
    <property type="evidence" value="ECO:0007669"/>
    <property type="project" value="TreeGrafter"/>
</dbReference>
<protein>
    <submittedName>
        <fullName evidence="1">Phosphoglycolate phosphatase</fullName>
        <ecNumber evidence="1">3.1.3.18</ecNumber>
    </submittedName>
</protein>
<dbReference type="EC" id="3.1.3.18" evidence="1"/>
<dbReference type="NCBIfam" id="TIGR01549">
    <property type="entry name" value="HAD-SF-IA-v1"/>
    <property type="match status" value="1"/>
</dbReference>
<evidence type="ECO:0000313" key="1">
    <source>
        <dbReference type="EMBL" id="AGS52089.1"/>
    </source>
</evidence>
<dbReference type="EMBL" id="JQ844182">
    <property type="protein sequence ID" value="AGS52089.1"/>
    <property type="molecule type" value="Genomic_DNA"/>
</dbReference>
<dbReference type="InterPro" id="IPR041492">
    <property type="entry name" value="HAD_2"/>
</dbReference>
<dbReference type="AlphaFoldDB" id="A0A806KH26"/>
<dbReference type="Gene3D" id="1.10.150.240">
    <property type="entry name" value="Putative phosphatase, domain 2"/>
    <property type="match status" value="1"/>
</dbReference>
<dbReference type="Gene3D" id="3.40.50.1000">
    <property type="entry name" value="HAD superfamily/HAD-like"/>
    <property type="match status" value="1"/>
</dbReference>
<dbReference type="Pfam" id="PF13419">
    <property type="entry name" value="HAD_2"/>
    <property type="match status" value="1"/>
</dbReference>
<keyword evidence="1" id="KW-0378">Hydrolase</keyword>
<dbReference type="GO" id="GO:0008967">
    <property type="term" value="F:phosphoglycolate phosphatase activity"/>
    <property type="evidence" value="ECO:0007669"/>
    <property type="project" value="UniProtKB-EC"/>
</dbReference>
<dbReference type="InterPro" id="IPR023198">
    <property type="entry name" value="PGP-like_dom2"/>
</dbReference>
<accession>A0A806KH26</accession>
<dbReference type="InterPro" id="IPR023214">
    <property type="entry name" value="HAD_sf"/>
</dbReference>
<organism evidence="1">
    <name type="scientific">uncultured bacterium contig00029</name>
    <dbReference type="NCBI Taxonomy" id="1181518"/>
    <lineage>
        <taxon>Bacteria</taxon>
        <taxon>environmental samples</taxon>
    </lineage>
</organism>
<dbReference type="PANTHER" id="PTHR43434:SF1">
    <property type="entry name" value="PHOSPHOGLYCOLATE PHOSPHATASE"/>
    <property type="match status" value="1"/>
</dbReference>
<dbReference type="GO" id="GO:0006281">
    <property type="term" value="P:DNA repair"/>
    <property type="evidence" value="ECO:0007669"/>
    <property type="project" value="TreeGrafter"/>
</dbReference>
<sequence>MDTIKDLGNSINYAFSKLGLPLYDDETVKTFVGNGSVNFVMRSLGEAGKDKFDKVFELFTENYIKHCTENVKPYPGVLEFLEKNSGKCAVLTNKPIEQTLRILGKFNLEKHFTCILGGDNAPERKPGPAGVLKIIADSKWNLNETIMIGDDIPDIGAAQAAGIKVAVLLSGFGRAHEILELKPDYAFKDFAELAANPVFA</sequence>
<dbReference type="InterPro" id="IPR036412">
    <property type="entry name" value="HAD-like_sf"/>
</dbReference>
<proteinExistence type="predicted"/>
<reference evidence="1" key="1">
    <citation type="submission" date="2012-03" db="EMBL/GenBank/DDBJ databases">
        <title>Functional metagenomics reveals considerable lignocellulase gene clusters in the gut microbiome of a wood-feeding higher termite.</title>
        <authorList>
            <person name="Liu N."/>
        </authorList>
    </citation>
    <scope>NUCLEOTIDE SEQUENCE</scope>
</reference>
<name>A0A806KH26_9BACT</name>